<feature type="transmembrane region" description="Helical" evidence="2">
    <location>
        <begin position="185"/>
        <end position="207"/>
    </location>
</feature>
<evidence type="ECO:0000313" key="4">
    <source>
        <dbReference type="EMBL" id="MFE7963502.1"/>
    </source>
</evidence>
<proteinExistence type="predicted"/>
<name>A0ABW6JDR3_STRCE</name>
<evidence type="ECO:0000256" key="1">
    <source>
        <dbReference type="SAM" id="MobiDB-lite"/>
    </source>
</evidence>
<keyword evidence="3" id="KW-0732">Signal</keyword>
<reference evidence="4 5" key="1">
    <citation type="submission" date="2024-09" db="EMBL/GenBank/DDBJ databases">
        <title>The Natural Products Discovery Center: Release of the First 8490 Sequenced Strains for Exploring Actinobacteria Biosynthetic Diversity.</title>
        <authorList>
            <person name="Kalkreuter E."/>
            <person name="Kautsar S.A."/>
            <person name="Yang D."/>
            <person name="Bader C.D."/>
            <person name="Teijaro C.N."/>
            <person name="Fluegel L."/>
            <person name="Davis C.M."/>
            <person name="Simpson J.R."/>
            <person name="Lauterbach L."/>
            <person name="Steele A.D."/>
            <person name="Gui C."/>
            <person name="Meng S."/>
            <person name="Li G."/>
            <person name="Viehrig K."/>
            <person name="Ye F."/>
            <person name="Su P."/>
            <person name="Kiefer A.F."/>
            <person name="Nichols A."/>
            <person name="Cepeda A.J."/>
            <person name="Yan W."/>
            <person name="Fan B."/>
            <person name="Jiang Y."/>
            <person name="Adhikari A."/>
            <person name="Zheng C.-J."/>
            <person name="Schuster L."/>
            <person name="Cowan T.M."/>
            <person name="Smanski M.J."/>
            <person name="Chevrette M.G."/>
            <person name="De Carvalho L.P.S."/>
            <person name="Shen B."/>
        </authorList>
    </citation>
    <scope>NUCLEOTIDE SEQUENCE [LARGE SCALE GENOMIC DNA]</scope>
    <source>
        <strain evidence="4 5">NPDC057399</strain>
    </source>
</reference>
<feature type="chain" id="PRO_5045733910" evidence="3">
    <location>
        <begin position="33"/>
        <end position="232"/>
    </location>
</feature>
<dbReference type="RefSeq" id="WP_189898715.1">
    <property type="nucleotide sequence ID" value="NZ_JBHVBU010000022.1"/>
</dbReference>
<keyword evidence="2" id="KW-0812">Transmembrane</keyword>
<keyword evidence="5" id="KW-1185">Reference proteome</keyword>
<dbReference type="EMBL" id="JBHVBU010000022">
    <property type="protein sequence ID" value="MFE7963502.1"/>
    <property type="molecule type" value="Genomic_DNA"/>
</dbReference>
<feature type="compositionally biased region" description="Low complexity" evidence="1">
    <location>
        <begin position="167"/>
        <end position="176"/>
    </location>
</feature>
<evidence type="ECO:0000313" key="5">
    <source>
        <dbReference type="Proteomes" id="UP001600650"/>
    </source>
</evidence>
<gene>
    <name evidence="4" type="ORF">ACFU0X_10675</name>
</gene>
<keyword evidence="2" id="KW-1133">Transmembrane helix</keyword>
<sequence>MHTWKDGTRRHLTAILIATLALLTWTTPPATAGGPTSVLIVSATTGKTASLYYADKRYTELERLLGPLHQGTRTRPPHLATASGQHINVTWMVHDVTPWRVDQIALPDGSQDAWIHTSTRITDGNDGAWHRAKQPAKLRALLAQLGVTATGASAPAAQPTPREDLHTAPTPAAASATDDDTGGALWWWAVPGLATGAVLALVLRPYALRGAAAVRDRGNRGSDGPRQELLDV</sequence>
<evidence type="ECO:0000256" key="2">
    <source>
        <dbReference type="SAM" id="Phobius"/>
    </source>
</evidence>
<keyword evidence="2" id="KW-0472">Membrane</keyword>
<accession>A0ABW6JDR3</accession>
<protein>
    <submittedName>
        <fullName evidence="4">Uncharacterized protein</fullName>
    </submittedName>
</protein>
<comment type="caution">
    <text evidence="4">The sequence shown here is derived from an EMBL/GenBank/DDBJ whole genome shotgun (WGS) entry which is preliminary data.</text>
</comment>
<evidence type="ECO:0000256" key="3">
    <source>
        <dbReference type="SAM" id="SignalP"/>
    </source>
</evidence>
<dbReference type="Proteomes" id="UP001600650">
    <property type="component" value="Unassembled WGS sequence"/>
</dbReference>
<organism evidence="4 5">
    <name type="scientific">Streptomyces cellulosae</name>
    <dbReference type="NCBI Taxonomy" id="1968"/>
    <lineage>
        <taxon>Bacteria</taxon>
        <taxon>Bacillati</taxon>
        <taxon>Actinomycetota</taxon>
        <taxon>Actinomycetes</taxon>
        <taxon>Kitasatosporales</taxon>
        <taxon>Streptomycetaceae</taxon>
        <taxon>Streptomyces</taxon>
    </lineage>
</organism>
<feature type="region of interest" description="Disordered" evidence="1">
    <location>
        <begin position="152"/>
        <end position="178"/>
    </location>
</feature>
<feature type="signal peptide" evidence="3">
    <location>
        <begin position="1"/>
        <end position="32"/>
    </location>
</feature>